<organism evidence="10 11">
    <name type="scientific">Candidatus Fonsibacter lacus</name>
    <dbReference type="NCBI Taxonomy" id="2576439"/>
    <lineage>
        <taxon>Bacteria</taxon>
        <taxon>Pseudomonadati</taxon>
        <taxon>Pseudomonadota</taxon>
        <taxon>Alphaproteobacteria</taxon>
        <taxon>Candidatus Pelagibacterales</taxon>
        <taxon>Candidatus Pelagibacterales incertae sedis</taxon>
        <taxon>Candidatus Fonsibacter</taxon>
    </lineage>
</organism>
<keyword evidence="6" id="KW-0658">Purine biosynthesis</keyword>
<evidence type="ECO:0000256" key="8">
    <source>
        <dbReference type="ARBA" id="ARBA00033093"/>
    </source>
</evidence>
<evidence type="ECO:0000259" key="9">
    <source>
        <dbReference type="Pfam" id="PF00586"/>
    </source>
</evidence>
<dbReference type="EC" id="6.3.3.1" evidence="2"/>
<evidence type="ECO:0000256" key="6">
    <source>
        <dbReference type="ARBA" id="ARBA00022755"/>
    </source>
</evidence>
<name>A0A845SAU0_9PROT</name>
<feature type="domain" description="PurM-like N-terminal" evidence="9">
    <location>
        <begin position="62"/>
        <end position="168"/>
    </location>
</feature>
<evidence type="ECO:0000313" key="10">
    <source>
        <dbReference type="EMBL" id="NCU63316.1"/>
    </source>
</evidence>
<comment type="pathway">
    <text evidence="1">Purine metabolism; IMP biosynthesis via de novo pathway; 5-amino-1-(5-phospho-D-ribosyl)imidazole from N(2)-formyl-N(1)-(5-phospho-D-ribosyl)glycinamide: step 2/2.</text>
</comment>
<dbReference type="GO" id="GO:0005829">
    <property type="term" value="C:cytosol"/>
    <property type="evidence" value="ECO:0007669"/>
    <property type="project" value="TreeGrafter"/>
</dbReference>
<dbReference type="SUPFAM" id="SSF56042">
    <property type="entry name" value="PurM C-terminal domain-like"/>
    <property type="match status" value="1"/>
</dbReference>
<comment type="caution">
    <text evidence="10">The sequence shown here is derived from an EMBL/GenBank/DDBJ whole genome shotgun (WGS) entry which is preliminary data.</text>
</comment>
<dbReference type="GO" id="GO:0046084">
    <property type="term" value="P:adenine biosynthetic process"/>
    <property type="evidence" value="ECO:0007669"/>
    <property type="project" value="TreeGrafter"/>
</dbReference>
<dbReference type="PANTHER" id="PTHR10520">
    <property type="entry name" value="TRIFUNCTIONAL PURINE BIOSYNTHETIC PROTEIN ADENOSINE-3-RELATED"/>
    <property type="match status" value="1"/>
</dbReference>
<evidence type="ECO:0000256" key="4">
    <source>
        <dbReference type="ARBA" id="ARBA00022598"/>
    </source>
</evidence>
<dbReference type="CDD" id="cd02196">
    <property type="entry name" value="PurM"/>
    <property type="match status" value="1"/>
</dbReference>
<dbReference type="AlphaFoldDB" id="A0A845SAU0"/>
<dbReference type="GO" id="GO:0006189">
    <property type="term" value="P:'de novo' IMP biosynthetic process"/>
    <property type="evidence" value="ECO:0007669"/>
    <property type="project" value="InterPro"/>
</dbReference>
<evidence type="ECO:0000256" key="3">
    <source>
        <dbReference type="ARBA" id="ARBA00020367"/>
    </source>
</evidence>
<evidence type="ECO:0000256" key="1">
    <source>
        <dbReference type="ARBA" id="ARBA00004686"/>
    </source>
</evidence>
<dbReference type="GO" id="GO:0004637">
    <property type="term" value="F:phosphoribosylamine-glycine ligase activity"/>
    <property type="evidence" value="ECO:0007669"/>
    <property type="project" value="TreeGrafter"/>
</dbReference>
<feature type="non-terminal residue" evidence="10">
    <location>
        <position position="214"/>
    </location>
</feature>
<dbReference type="Gene3D" id="3.90.650.10">
    <property type="entry name" value="PurM-like C-terminal domain"/>
    <property type="match status" value="1"/>
</dbReference>
<reference evidence="10 11" key="1">
    <citation type="submission" date="2018-10" db="EMBL/GenBank/DDBJ databases">
        <title>Iterative Subtractive Binning of Freshwater Chronoseries Metagenomes Recovers Nearly Complete Genomes from over Four Hundred Novel Species.</title>
        <authorList>
            <person name="Rodriguez-R L.M."/>
            <person name="Tsementzi D."/>
            <person name="Luo C."/>
            <person name="Konstantinidis K.T."/>
        </authorList>
    </citation>
    <scope>NUCLEOTIDE SEQUENCE [LARGE SCALE GENOMIC DNA]</scope>
    <source>
        <strain evidence="10">WB7_2B_003</strain>
    </source>
</reference>
<dbReference type="FunFam" id="3.30.1330.10:FF:000001">
    <property type="entry name" value="Phosphoribosylformylglycinamidine cyclo-ligase"/>
    <property type="match status" value="1"/>
</dbReference>
<protein>
    <recommendedName>
        <fullName evidence="3">Phosphoribosylformylglycinamidine cyclo-ligase</fullName>
        <ecNumber evidence="2">6.3.3.1</ecNumber>
    </recommendedName>
    <alternativeName>
        <fullName evidence="8">AIRS</fullName>
    </alternativeName>
</protein>
<dbReference type="EMBL" id="RGGN01000215">
    <property type="protein sequence ID" value="NCU63316.1"/>
    <property type="molecule type" value="Genomic_DNA"/>
</dbReference>
<evidence type="ECO:0000256" key="2">
    <source>
        <dbReference type="ARBA" id="ARBA00013047"/>
    </source>
</evidence>
<evidence type="ECO:0000256" key="5">
    <source>
        <dbReference type="ARBA" id="ARBA00022741"/>
    </source>
</evidence>
<dbReference type="Proteomes" id="UP000572953">
    <property type="component" value="Unassembled WGS sequence"/>
</dbReference>
<dbReference type="SUPFAM" id="SSF55326">
    <property type="entry name" value="PurM N-terminal domain-like"/>
    <property type="match status" value="1"/>
</dbReference>
<evidence type="ECO:0000256" key="7">
    <source>
        <dbReference type="ARBA" id="ARBA00022840"/>
    </source>
</evidence>
<keyword evidence="7" id="KW-0067">ATP-binding</keyword>
<dbReference type="NCBIfam" id="TIGR00878">
    <property type="entry name" value="purM"/>
    <property type="match status" value="1"/>
</dbReference>
<gene>
    <name evidence="10" type="primary">purM</name>
    <name evidence="10" type="ORF">EBV78_04520</name>
</gene>
<sequence>MNNSNFTYLKSGVDIEKTTHLVKFISKLSKSTRIKGSEIKNFKNIGGFGSVFDLGQYKIKNPLIVTSTDGVGTKLEIANQLNDFRTIGIDLVAMCVNDLIVQGAKPVVFLDYIAIPKVIEKKYKQILSGIAKGCRTAGCSLSGGETAEMPGVYTGDSFDLAGFAVGIVDKKNVITGNLIKHGDIILGVPSTGAHSNGYSLIRKILKDKKIKVKN</sequence>
<proteinExistence type="predicted"/>
<accession>A0A845SAU0</accession>
<dbReference type="Gene3D" id="3.30.1330.10">
    <property type="entry name" value="PurM-like, N-terminal domain"/>
    <property type="match status" value="1"/>
</dbReference>
<dbReference type="Pfam" id="PF00586">
    <property type="entry name" value="AIRS"/>
    <property type="match status" value="1"/>
</dbReference>
<dbReference type="InterPro" id="IPR016188">
    <property type="entry name" value="PurM-like_N"/>
</dbReference>
<evidence type="ECO:0000313" key="11">
    <source>
        <dbReference type="Proteomes" id="UP000572953"/>
    </source>
</evidence>
<keyword evidence="5" id="KW-0547">Nucleotide-binding</keyword>
<dbReference type="GO" id="GO:0005524">
    <property type="term" value="F:ATP binding"/>
    <property type="evidence" value="ECO:0007669"/>
    <property type="project" value="UniProtKB-KW"/>
</dbReference>
<dbReference type="InterPro" id="IPR036921">
    <property type="entry name" value="PurM-like_N_sf"/>
</dbReference>
<dbReference type="InterPro" id="IPR036676">
    <property type="entry name" value="PurM-like_C_sf"/>
</dbReference>
<dbReference type="GO" id="GO:0004641">
    <property type="term" value="F:phosphoribosylformylglycinamidine cyclo-ligase activity"/>
    <property type="evidence" value="ECO:0007669"/>
    <property type="project" value="UniProtKB-EC"/>
</dbReference>
<keyword evidence="4 10" id="KW-0436">Ligase</keyword>
<dbReference type="InterPro" id="IPR004733">
    <property type="entry name" value="PurM_cligase"/>
</dbReference>
<dbReference type="PANTHER" id="PTHR10520:SF12">
    <property type="entry name" value="TRIFUNCTIONAL PURINE BIOSYNTHETIC PROTEIN ADENOSINE-3"/>
    <property type="match status" value="1"/>
</dbReference>